<dbReference type="VEuPathDB" id="FungiDB:JI435_064330"/>
<evidence type="ECO:0008006" key="9">
    <source>
        <dbReference type="Google" id="ProtNLM"/>
    </source>
</evidence>
<dbReference type="KEGG" id="pno:SNOG_06433"/>
<reference evidence="8" key="1">
    <citation type="journal article" date="2007" name="Plant Cell">
        <title>Dothideomycete-plant interactions illuminated by genome sequencing and EST analysis of the wheat pathogen Stagonospora nodorum.</title>
        <authorList>
            <person name="Hane J.K."/>
            <person name="Lowe R.G."/>
            <person name="Solomon P.S."/>
            <person name="Tan K.C."/>
            <person name="Schoch C.L."/>
            <person name="Spatafora J.W."/>
            <person name="Crous P.W."/>
            <person name="Kodira C."/>
            <person name="Birren B.W."/>
            <person name="Galagan J.E."/>
            <person name="Torriani S.F."/>
            <person name="McDonald B.A."/>
            <person name="Oliver R.P."/>
        </authorList>
    </citation>
    <scope>NUCLEOTIDE SEQUENCE [LARGE SCALE GENOMIC DNA]</scope>
    <source>
        <strain evidence="8">SN15 / ATCC MYA-4574 / FGSC 10173</strain>
    </source>
</reference>
<evidence type="ECO:0000256" key="4">
    <source>
        <dbReference type="ARBA" id="ARBA00022729"/>
    </source>
</evidence>
<dbReference type="InParanoid" id="Q0UP81"/>
<evidence type="ECO:0000256" key="5">
    <source>
        <dbReference type="ARBA" id="ARBA00022801"/>
    </source>
</evidence>
<name>Q0UP81_PHANO</name>
<gene>
    <name evidence="7" type="ORF">SNOG_06433</name>
</gene>
<dbReference type="AlphaFoldDB" id="Q0UP81"/>
<dbReference type="eggNOG" id="KOG1282">
    <property type="taxonomic scope" value="Eukaryota"/>
</dbReference>
<evidence type="ECO:0000256" key="2">
    <source>
        <dbReference type="ARBA" id="ARBA00022645"/>
    </source>
</evidence>
<comment type="similarity">
    <text evidence="1">Belongs to the peptidase S10 family.</text>
</comment>
<evidence type="ECO:0000313" key="8">
    <source>
        <dbReference type="Proteomes" id="UP000001055"/>
    </source>
</evidence>
<proteinExistence type="inferred from homology"/>
<accession>Q0UP81</accession>
<dbReference type="GeneID" id="5973683"/>
<keyword evidence="5" id="KW-0378">Hydrolase</keyword>
<dbReference type="PANTHER" id="PTHR11802">
    <property type="entry name" value="SERINE PROTEASE FAMILY S10 SERINE CARBOXYPEPTIDASE"/>
    <property type="match status" value="1"/>
</dbReference>
<dbReference type="InterPro" id="IPR001563">
    <property type="entry name" value="Peptidase_S10"/>
</dbReference>
<dbReference type="Pfam" id="PF00450">
    <property type="entry name" value="Peptidase_S10"/>
    <property type="match status" value="1"/>
</dbReference>
<sequence>MLYFDQPVQVGLDLVSGRVTSLDETTPVPEQNSTFLTGTFPSRNPNNTAFGSVNGAVASWHFLQSWFQEFPHYLPNDTRISLAAQSYGGRYGPAMMSFWEEQNQRIENGTWDGSDGEQFILHLDTLMIVSGCIDRKIQYPYYPQQAFRENGFGIEAVNETIYNGMVASIPECLERIQKCRDAAAISDPENLGIDAGVNAVCEDAETWCRSNIVSPYTSNSGLDYYDISTQSPPSFPAGFHQGFLNREWVQAELGVPLNWTGSSPQASNAYRDIGDYPRDSWLEDLGFLLDNGIKVSLVYGDLDFACPWAGGDAVAKAIPWSGSNAYASAQYAEIQTNDSYVGGAATSAPTKPATAIPSYQPETAYKVFTRALFNLDIATGTKPTGAGANYTTTGRAVPDVQLEPNMGGLSYCYTYAASSCRSWQVDMIRNGSAEICNWLFVDANSTQLFPEEIAKCRADWAGGNKTVTRRVDSRPVFTGDAVARRGSWLLVVLEVVVLGVLGRLL</sequence>
<dbReference type="HOGENOM" id="CLU_008523_10_3_1"/>
<dbReference type="FunFam" id="1.10.287.410:FF:000002">
    <property type="entry name" value="Carboxypeptidase"/>
    <property type="match status" value="1"/>
</dbReference>
<dbReference type="Gene3D" id="1.10.287.410">
    <property type="match status" value="1"/>
</dbReference>
<dbReference type="Gene3D" id="3.40.50.1820">
    <property type="entry name" value="alpha/beta hydrolase"/>
    <property type="match status" value="1"/>
</dbReference>
<evidence type="ECO:0000256" key="3">
    <source>
        <dbReference type="ARBA" id="ARBA00022670"/>
    </source>
</evidence>
<dbReference type="EMBL" id="CH445333">
    <property type="protein sequence ID" value="EAT86264.2"/>
    <property type="molecule type" value="Genomic_DNA"/>
</dbReference>
<protein>
    <recommendedName>
        <fullName evidence="9">Carboxypeptidase</fullName>
    </recommendedName>
</protein>
<evidence type="ECO:0000256" key="6">
    <source>
        <dbReference type="ARBA" id="ARBA00023180"/>
    </source>
</evidence>
<evidence type="ECO:0000256" key="1">
    <source>
        <dbReference type="ARBA" id="ARBA00009431"/>
    </source>
</evidence>
<dbReference type="GO" id="GO:0004185">
    <property type="term" value="F:serine-type carboxypeptidase activity"/>
    <property type="evidence" value="ECO:0000318"/>
    <property type="project" value="GO_Central"/>
</dbReference>
<dbReference type="PANTHER" id="PTHR11802:SF189">
    <property type="entry name" value="CARBOXYPEPTIDASE"/>
    <property type="match status" value="1"/>
</dbReference>
<evidence type="ECO:0000313" key="7">
    <source>
        <dbReference type="EMBL" id="EAT86264.2"/>
    </source>
</evidence>
<keyword evidence="4" id="KW-0732">Signal</keyword>
<dbReference type="InterPro" id="IPR029058">
    <property type="entry name" value="AB_hydrolase_fold"/>
</dbReference>
<dbReference type="GO" id="GO:0000324">
    <property type="term" value="C:fungal-type vacuole"/>
    <property type="evidence" value="ECO:0000318"/>
    <property type="project" value="GO_Central"/>
</dbReference>
<organism evidence="7 8">
    <name type="scientific">Phaeosphaeria nodorum (strain SN15 / ATCC MYA-4574 / FGSC 10173)</name>
    <name type="common">Glume blotch fungus</name>
    <name type="synonym">Parastagonospora nodorum</name>
    <dbReference type="NCBI Taxonomy" id="321614"/>
    <lineage>
        <taxon>Eukaryota</taxon>
        <taxon>Fungi</taxon>
        <taxon>Dikarya</taxon>
        <taxon>Ascomycota</taxon>
        <taxon>Pezizomycotina</taxon>
        <taxon>Dothideomycetes</taxon>
        <taxon>Pleosporomycetidae</taxon>
        <taxon>Pleosporales</taxon>
        <taxon>Pleosporineae</taxon>
        <taxon>Phaeosphaeriaceae</taxon>
        <taxon>Parastagonospora</taxon>
    </lineage>
</organism>
<keyword evidence="6" id="KW-0325">Glycoprotein</keyword>
<dbReference type="RefSeq" id="XP_001796804.1">
    <property type="nucleotide sequence ID" value="XM_001796752.1"/>
</dbReference>
<keyword evidence="3" id="KW-0645">Protease</keyword>
<dbReference type="Proteomes" id="UP000001055">
    <property type="component" value="Unassembled WGS sequence"/>
</dbReference>
<keyword evidence="2" id="KW-0121">Carboxypeptidase</keyword>
<dbReference type="GO" id="GO:0006508">
    <property type="term" value="P:proteolysis"/>
    <property type="evidence" value="ECO:0007669"/>
    <property type="project" value="UniProtKB-KW"/>
</dbReference>
<dbReference type="SUPFAM" id="SSF53474">
    <property type="entry name" value="alpha/beta-Hydrolases"/>
    <property type="match status" value="1"/>
</dbReference>